<protein>
    <recommendedName>
        <fullName evidence="3">CN hydrolase domain-containing protein</fullName>
    </recommendedName>
</protein>
<evidence type="ECO:0008006" key="3">
    <source>
        <dbReference type="Google" id="ProtNLM"/>
    </source>
</evidence>
<dbReference type="SUPFAM" id="SSF56317">
    <property type="entry name" value="Carbon-nitrogen hydrolase"/>
    <property type="match status" value="1"/>
</dbReference>
<evidence type="ECO:0000313" key="2">
    <source>
        <dbReference type="Proteomes" id="UP000318422"/>
    </source>
</evidence>
<proteinExistence type="predicted"/>
<dbReference type="Gene3D" id="3.60.110.10">
    <property type="entry name" value="Carbon-nitrogen hydrolase"/>
    <property type="match status" value="1"/>
</dbReference>
<dbReference type="Proteomes" id="UP000318422">
    <property type="component" value="Unassembled WGS sequence"/>
</dbReference>
<dbReference type="RefSeq" id="WP_141348855.1">
    <property type="nucleotide sequence ID" value="NZ_BJNV01000003.1"/>
</dbReference>
<dbReference type="InterPro" id="IPR036526">
    <property type="entry name" value="C-N_Hydrolase_sf"/>
</dbReference>
<keyword evidence="2" id="KW-1185">Reference proteome</keyword>
<comment type="caution">
    <text evidence="1">The sequence shown here is derived from an EMBL/GenBank/DDBJ whole genome shotgun (WGS) entry which is preliminary data.</text>
</comment>
<evidence type="ECO:0000313" key="1">
    <source>
        <dbReference type="EMBL" id="GEC94088.1"/>
    </source>
</evidence>
<organism evidence="1 2">
    <name type="scientific">Zoogloea ramigera</name>
    <dbReference type="NCBI Taxonomy" id="350"/>
    <lineage>
        <taxon>Bacteria</taxon>
        <taxon>Pseudomonadati</taxon>
        <taxon>Pseudomonadota</taxon>
        <taxon>Betaproteobacteria</taxon>
        <taxon>Rhodocyclales</taxon>
        <taxon>Zoogloeaceae</taxon>
        <taxon>Zoogloea</taxon>
    </lineage>
</organism>
<sequence>MDRIARYLQHDPPALGPALARFRELARSRLDDWELRDGGSLSDGFVKRLQDGSPPTPAELEASPLSWLKAIDRELFDTTAPGAKTPGTPVFDGDDKHWVVRRVRPGTGFNARKCKPGYYTPWHHVLSACIEGIPTQVRSVPHDTARACAQIVGKNAFKIAIARFEDGVVETFSQFEDINLFRMEGFDRPQTRLQSALDALSKACLEAVDCLIFPELTFTPDIARSFAEHLLDSALKFVPNLPPLVVLGSYHEATRTIERPDTRNRALLLAHDGSRLMCFDKRSKVLFKFEPDGPDWAEALAPCETPYELLPLDAGLVGLAICKDLFDGSISDLLRKLDLDWLLVPSMSDKLTQHEGKTKQLHHQSGTVSIVANQAMPGQAGGKSYPCGYVQQGPSPEPCADPFTIVTLSLAASRLRIVK</sequence>
<gene>
    <name evidence="1" type="ORF">ZRA01_01610</name>
</gene>
<name>A0A4Y4CML7_ZOORA</name>
<reference evidence="1 2" key="1">
    <citation type="submission" date="2019-06" db="EMBL/GenBank/DDBJ databases">
        <title>Whole genome shotgun sequence of Zoogloea ramigera NBRC 15342.</title>
        <authorList>
            <person name="Hosoyama A."/>
            <person name="Uohara A."/>
            <person name="Ohji S."/>
            <person name="Ichikawa N."/>
        </authorList>
    </citation>
    <scope>NUCLEOTIDE SEQUENCE [LARGE SCALE GENOMIC DNA]</scope>
    <source>
        <strain evidence="1 2">NBRC 15342</strain>
    </source>
</reference>
<dbReference type="AlphaFoldDB" id="A0A4Y4CML7"/>
<dbReference type="EMBL" id="BJNV01000003">
    <property type="protein sequence ID" value="GEC94088.1"/>
    <property type="molecule type" value="Genomic_DNA"/>
</dbReference>
<accession>A0A4Y4CML7</accession>